<dbReference type="CDD" id="cd04196">
    <property type="entry name" value="GT_2_like_d"/>
    <property type="match status" value="1"/>
</dbReference>
<dbReference type="PANTHER" id="PTHR22916">
    <property type="entry name" value="GLYCOSYLTRANSFERASE"/>
    <property type="match status" value="1"/>
</dbReference>
<gene>
    <name evidence="2" type="ORF">HF841_11030</name>
</gene>
<dbReference type="RefSeq" id="WP_168947768.1">
    <property type="nucleotide sequence ID" value="NZ_JABAGL010000013.1"/>
</dbReference>
<sequence length="311" mass="36452">MKNKVLVLLSTYNGEKYVYAQLESILSQKNVELSVLCRDDGSEDNTFEIVLEFVQTHKNITLIKGNNIGCAKSYYFLLEEAYRLRDQFDYFSFSDQDDVWLENKLKRAIDCLEKEEIAKQQPYLYCSNLSIVDSNLRFIKLMNGNNVSLSKAGLLVENVCTGCTMVFNRSVLDFFNQYKPDSFRLHDIWLADMCVFFGKIYYDNESYILYRQHRGNAIGSKYSLEMRLKSKWKSFKSLNTQHFRENDAKKVLEVYNGILKPEDKEIISMIANLRTFKSRIRLLNNAKKLGFIMRSSIDNFWFKVRIILGVV</sequence>
<dbReference type="GO" id="GO:0016758">
    <property type="term" value="F:hexosyltransferase activity"/>
    <property type="evidence" value="ECO:0007669"/>
    <property type="project" value="UniProtKB-ARBA"/>
</dbReference>
<evidence type="ECO:0000313" key="3">
    <source>
        <dbReference type="Proteomes" id="UP000520291"/>
    </source>
</evidence>
<evidence type="ECO:0000259" key="1">
    <source>
        <dbReference type="Pfam" id="PF00535"/>
    </source>
</evidence>
<feature type="domain" description="Glycosyltransferase 2-like" evidence="1">
    <location>
        <begin position="7"/>
        <end position="172"/>
    </location>
</feature>
<dbReference type="InterPro" id="IPR001173">
    <property type="entry name" value="Glyco_trans_2-like"/>
</dbReference>
<dbReference type="Proteomes" id="UP000520291">
    <property type="component" value="Unassembled WGS sequence"/>
</dbReference>
<proteinExistence type="predicted"/>
<dbReference type="InterPro" id="IPR029044">
    <property type="entry name" value="Nucleotide-diphossugar_trans"/>
</dbReference>
<comment type="caution">
    <text evidence="2">The sequence shown here is derived from an EMBL/GenBank/DDBJ whole genome shotgun (WGS) entry which is preliminary data.</text>
</comment>
<dbReference type="EMBL" id="JABAGL010000013">
    <property type="protein sequence ID" value="NME86544.1"/>
    <property type="molecule type" value="Genomic_DNA"/>
</dbReference>
<dbReference type="AlphaFoldDB" id="A0A7X9SBZ8"/>
<dbReference type="Pfam" id="PF00535">
    <property type="entry name" value="Glycos_transf_2"/>
    <property type="match status" value="1"/>
</dbReference>
<dbReference type="SUPFAM" id="SSF53448">
    <property type="entry name" value="Nucleotide-diphospho-sugar transferases"/>
    <property type="match status" value="1"/>
</dbReference>
<protein>
    <submittedName>
        <fullName evidence="2">Glycosyltransferase family 2 protein</fullName>
    </submittedName>
</protein>
<dbReference type="PANTHER" id="PTHR22916:SF3">
    <property type="entry name" value="UDP-GLCNAC:BETAGAL BETA-1,3-N-ACETYLGLUCOSAMINYLTRANSFERASE-LIKE PROTEIN 1"/>
    <property type="match status" value="1"/>
</dbReference>
<reference evidence="2 3" key="1">
    <citation type="submission" date="2020-04" db="EMBL/GenBank/DDBJ databases">
        <authorList>
            <person name="Hitch T.C.A."/>
            <person name="Wylensek D."/>
            <person name="Clavel T."/>
        </authorList>
    </citation>
    <scope>NUCLEOTIDE SEQUENCE [LARGE SCALE GENOMIC DNA]</scope>
    <source>
        <strain evidence="2 3">WCA3-601-WT-5E</strain>
    </source>
</reference>
<dbReference type="Gene3D" id="3.90.550.10">
    <property type="entry name" value="Spore Coat Polysaccharide Biosynthesis Protein SpsA, Chain A"/>
    <property type="match status" value="1"/>
</dbReference>
<keyword evidence="2" id="KW-0808">Transferase</keyword>
<organism evidence="2 3">
    <name type="scientific">Bacteroides eggerthii</name>
    <dbReference type="NCBI Taxonomy" id="28111"/>
    <lineage>
        <taxon>Bacteria</taxon>
        <taxon>Pseudomonadati</taxon>
        <taxon>Bacteroidota</taxon>
        <taxon>Bacteroidia</taxon>
        <taxon>Bacteroidales</taxon>
        <taxon>Bacteroidaceae</taxon>
        <taxon>Bacteroides</taxon>
    </lineage>
</organism>
<evidence type="ECO:0000313" key="2">
    <source>
        <dbReference type="EMBL" id="NME86544.1"/>
    </source>
</evidence>
<accession>A0A7X9SBZ8</accession>
<name>A0A7X9SBZ8_9BACE</name>